<reference evidence="2" key="1">
    <citation type="submission" date="2020-03" db="EMBL/GenBank/DDBJ databases">
        <authorList>
            <person name="Weist P."/>
        </authorList>
    </citation>
    <scope>NUCLEOTIDE SEQUENCE</scope>
</reference>
<dbReference type="Proteomes" id="UP001153269">
    <property type="component" value="Unassembled WGS sequence"/>
</dbReference>
<keyword evidence="3" id="KW-1185">Reference proteome</keyword>
<sequence>MHGGMAATRSPLTGTEAAGWGRDQRLCGATGEDGRKSRSDAEGKIETDFLAARRPHSPGLPSPHPQRGPLRQIGEDYDLSQGPRWEHREALSSAGWKASTHPLRRITAGWAERERKAACLAAEGRGSEECRPDYKACVTEENLHIHVKNTLTPSRPNQALASLPNRDFRLRGFNTNFDVDSVLESEVKGKREEGRTMA</sequence>
<dbReference type="EMBL" id="CADEAL010004083">
    <property type="protein sequence ID" value="CAB1451270.1"/>
    <property type="molecule type" value="Genomic_DNA"/>
</dbReference>
<gene>
    <name evidence="2" type="ORF">PLEPLA_LOCUS38963</name>
</gene>
<feature type="region of interest" description="Disordered" evidence="1">
    <location>
        <begin position="1"/>
        <end position="72"/>
    </location>
</feature>
<feature type="compositionally biased region" description="Basic and acidic residues" evidence="1">
    <location>
        <begin position="32"/>
        <end position="47"/>
    </location>
</feature>
<name>A0A9N7VN59_PLEPL</name>
<organism evidence="2 3">
    <name type="scientific">Pleuronectes platessa</name>
    <name type="common">European plaice</name>
    <dbReference type="NCBI Taxonomy" id="8262"/>
    <lineage>
        <taxon>Eukaryota</taxon>
        <taxon>Metazoa</taxon>
        <taxon>Chordata</taxon>
        <taxon>Craniata</taxon>
        <taxon>Vertebrata</taxon>
        <taxon>Euteleostomi</taxon>
        <taxon>Actinopterygii</taxon>
        <taxon>Neopterygii</taxon>
        <taxon>Teleostei</taxon>
        <taxon>Neoteleostei</taxon>
        <taxon>Acanthomorphata</taxon>
        <taxon>Carangaria</taxon>
        <taxon>Pleuronectiformes</taxon>
        <taxon>Pleuronectoidei</taxon>
        <taxon>Pleuronectidae</taxon>
        <taxon>Pleuronectes</taxon>
    </lineage>
</organism>
<accession>A0A9N7VN59</accession>
<evidence type="ECO:0000256" key="1">
    <source>
        <dbReference type="SAM" id="MobiDB-lite"/>
    </source>
</evidence>
<protein>
    <submittedName>
        <fullName evidence="2">Uncharacterized protein</fullName>
    </submittedName>
</protein>
<evidence type="ECO:0000313" key="2">
    <source>
        <dbReference type="EMBL" id="CAB1451270.1"/>
    </source>
</evidence>
<proteinExistence type="predicted"/>
<comment type="caution">
    <text evidence="2">The sequence shown here is derived from an EMBL/GenBank/DDBJ whole genome shotgun (WGS) entry which is preliminary data.</text>
</comment>
<dbReference type="AlphaFoldDB" id="A0A9N7VN59"/>
<evidence type="ECO:0000313" key="3">
    <source>
        <dbReference type="Proteomes" id="UP001153269"/>
    </source>
</evidence>